<evidence type="ECO:0000313" key="3">
    <source>
        <dbReference type="Proteomes" id="UP000076321"/>
    </source>
</evidence>
<reference evidence="1 3" key="1">
    <citation type="submission" date="2015-12" db="EMBL/GenBank/DDBJ databases">
        <title>Amycolatopsis regifaucium genome sequencing and assembly.</title>
        <authorList>
            <person name="Mayilraj S."/>
        </authorList>
    </citation>
    <scope>NUCLEOTIDE SEQUENCE [LARGE SCALE GENOMIC DNA]</scope>
    <source>
        <strain evidence="1 3">GY080</strain>
    </source>
</reference>
<sequence length="144" mass="15823">MLRAAWEGLVLIRWCGLEAATVGAAHASCQRSAESVEFDIAEQLYRSDALKHSGVVMPATGRDRRVAVVDEAAAVRAVDAIVTFATTSIAVLRPAAATAHSWPDKRACSTSIPLWRSLIDCWDGKNRSYRLLLPKVGPVWWPYF</sequence>
<evidence type="ECO:0000313" key="2">
    <source>
        <dbReference type="EMBL" id="OKA10037.1"/>
    </source>
</evidence>
<accession>A0A154M5K3</accession>
<keyword evidence="4" id="KW-1185">Reference proteome</keyword>
<comment type="caution">
    <text evidence="1">The sequence shown here is derived from an EMBL/GenBank/DDBJ whole genome shotgun (WGS) entry which is preliminary data.</text>
</comment>
<proteinExistence type="predicted"/>
<dbReference type="Proteomes" id="UP000186883">
    <property type="component" value="Unassembled WGS sequence"/>
</dbReference>
<dbReference type="Proteomes" id="UP000076321">
    <property type="component" value="Unassembled WGS sequence"/>
</dbReference>
<dbReference type="AlphaFoldDB" id="A0A154M5K3"/>
<evidence type="ECO:0000313" key="4">
    <source>
        <dbReference type="Proteomes" id="UP000186883"/>
    </source>
</evidence>
<gene>
    <name evidence="2" type="ORF">ATP06_0206790</name>
    <name evidence="1" type="ORF">AVL48_14625</name>
</gene>
<evidence type="ECO:0000313" key="1">
    <source>
        <dbReference type="EMBL" id="KZB79647.1"/>
    </source>
</evidence>
<protein>
    <submittedName>
        <fullName evidence="1">Uncharacterized protein</fullName>
    </submittedName>
</protein>
<reference evidence="2 4" key="2">
    <citation type="submission" date="2016-11" db="EMBL/GenBank/DDBJ databases">
        <title>Genome sequencing of Amycolatopsis regifaucium.</title>
        <authorList>
            <person name="Mayilraj S."/>
            <person name="Kaur N."/>
        </authorList>
    </citation>
    <scope>NUCLEOTIDE SEQUENCE [LARGE SCALE GENOMIC DNA]</scope>
    <source>
        <strain evidence="2 4">GY080</strain>
    </source>
</reference>
<organism evidence="1 3">
    <name type="scientific">Amycolatopsis regifaucium</name>
    <dbReference type="NCBI Taxonomy" id="546365"/>
    <lineage>
        <taxon>Bacteria</taxon>
        <taxon>Bacillati</taxon>
        <taxon>Actinomycetota</taxon>
        <taxon>Actinomycetes</taxon>
        <taxon>Pseudonocardiales</taxon>
        <taxon>Pseudonocardiaceae</taxon>
        <taxon>Amycolatopsis</taxon>
    </lineage>
</organism>
<dbReference type="EMBL" id="LQCI01000051">
    <property type="protein sequence ID" value="KZB79647.1"/>
    <property type="molecule type" value="Genomic_DNA"/>
</dbReference>
<name>A0A154M5K3_9PSEU</name>
<dbReference type="EMBL" id="LOBU02000006">
    <property type="protein sequence ID" value="OKA10037.1"/>
    <property type="molecule type" value="Genomic_DNA"/>
</dbReference>